<reference evidence="2 3" key="1">
    <citation type="journal article" date="2024" name="BMC Genomics">
        <title>De novo assembly and annotation of Popillia japonica's genome with initial clues to its potential as an invasive pest.</title>
        <authorList>
            <person name="Cucini C."/>
            <person name="Boschi S."/>
            <person name="Funari R."/>
            <person name="Cardaioli E."/>
            <person name="Iannotti N."/>
            <person name="Marturano G."/>
            <person name="Paoli F."/>
            <person name="Bruttini M."/>
            <person name="Carapelli A."/>
            <person name="Frati F."/>
            <person name="Nardi F."/>
        </authorList>
    </citation>
    <scope>NUCLEOTIDE SEQUENCE [LARGE SCALE GENOMIC DNA]</scope>
    <source>
        <strain evidence="2">DMR45628</strain>
    </source>
</reference>
<proteinExistence type="predicted"/>
<protein>
    <submittedName>
        <fullName evidence="2">Uncharacterized protein</fullName>
    </submittedName>
</protein>
<evidence type="ECO:0000313" key="3">
    <source>
        <dbReference type="Proteomes" id="UP001458880"/>
    </source>
</evidence>
<keyword evidence="3" id="KW-1185">Reference proteome</keyword>
<gene>
    <name evidence="2" type="ORF">QE152_g39234</name>
</gene>
<dbReference type="AlphaFoldDB" id="A0AAW1HUK3"/>
<comment type="caution">
    <text evidence="2">The sequence shown here is derived from an EMBL/GenBank/DDBJ whole genome shotgun (WGS) entry which is preliminary data.</text>
</comment>
<feature type="region of interest" description="Disordered" evidence="1">
    <location>
        <begin position="36"/>
        <end position="76"/>
    </location>
</feature>
<dbReference type="Proteomes" id="UP001458880">
    <property type="component" value="Unassembled WGS sequence"/>
</dbReference>
<evidence type="ECO:0000256" key="1">
    <source>
        <dbReference type="SAM" id="MobiDB-lite"/>
    </source>
</evidence>
<accession>A0AAW1HUK3</accession>
<sequence length="123" mass="13598">MDYKAGPSGGAKRRRHPPSYYKELTKDEQLEAFLYSDGSSDLYKPTESESNYSSGEDGEASDINAQSFTVTPVNAQNPKNVEQCTANNSVIWGDVPTEMKQFPVLGKRELLLPVPPDAKPIIF</sequence>
<feature type="region of interest" description="Disordered" evidence="1">
    <location>
        <begin position="1"/>
        <end position="23"/>
    </location>
</feature>
<dbReference type="EMBL" id="JASPKY010000917">
    <property type="protein sequence ID" value="KAK9680258.1"/>
    <property type="molecule type" value="Genomic_DNA"/>
</dbReference>
<name>A0AAW1HUK3_POPJA</name>
<evidence type="ECO:0000313" key="2">
    <source>
        <dbReference type="EMBL" id="KAK9680258.1"/>
    </source>
</evidence>
<feature type="compositionally biased region" description="Polar residues" evidence="1">
    <location>
        <begin position="63"/>
        <end position="76"/>
    </location>
</feature>
<organism evidence="2 3">
    <name type="scientific">Popillia japonica</name>
    <name type="common">Japanese beetle</name>
    <dbReference type="NCBI Taxonomy" id="7064"/>
    <lineage>
        <taxon>Eukaryota</taxon>
        <taxon>Metazoa</taxon>
        <taxon>Ecdysozoa</taxon>
        <taxon>Arthropoda</taxon>
        <taxon>Hexapoda</taxon>
        <taxon>Insecta</taxon>
        <taxon>Pterygota</taxon>
        <taxon>Neoptera</taxon>
        <taxon>Endopterygota</taxon>
        <taxon>Coleoptera</taxon>
        <taxon>Polyphaga</taxon>
        <taxon>Scarabaeiformia</taxon>
        <taxon>Scarabaeidae</taxon>
        <taxon>Rutelinae</taxon>
        <taxon>Popillia</taxon>
    </lineage>
</organism>